<feature type="transmembrane region" description="Helical" evidence="6">
    <location>
        <begin position="252"/>
        <end position="277"/>
    </location>
</feature>
<feature type="transmembrane region" description="Helical" evidence="6">
    <location>
        <begin position="284"/>
        <end position="301"/>
    </location>
</feature>
<organism evidence="8 9">
    <name type="scientific">Acinetobacter calcoaceticus</name>
    <dbReference type="NCBI Taxonomy" id="471"/>
    <lineage>
        <taxon>Bacteria</taxon>
        <taxon>Pseudomonadati</taxon>
        <taxon>Pseudomonadota</taxon>
        <taxon>Gammaproteobacteria</taxon>
        <taxon>Moraxellales</taxon>
        <taxon>Moraxellaceae</taxon>
        <taxon>Acinetobacter</taxon>
        <taxon>Acinetobacter calcoaceticus/baumannii complex</taxon>
    </lineage>
</organism>
<feature type="transmembrane region" description="Helical" evidence="6">
    <location>
        <begin position="56"/>
        <end position="75"/>
    </location>
</feature>
<proteinExistence type="predicted"/>
<accession>A0A446ZKV8</accession>
<dbReference type="Pfam" id="PF07690">
    <property type="entry name" value="MFS_1"/>
    <property type="match status" value="1"/>
</dbReference>
<sequence>MSSFGQIEQDTHENITPSWGAVFVMSLCCAVLIASEFMPVSLLTPISSDLNMSEGQVGQAIAISGIFAVISSLSISRIFKTWDRRHIILLLTLLMIASGIVVTFAHSAILFMIGRAILGVVIGGFWAMSTSIVMRLVPPLSVPKALGLLNGGNALATTIAAPLGSFLGSIIGWRGAFFCIVPIAIIAFIWQFKSMPALPAIVSAKKSKNPFGLLKRPIVFYGMTGILLLFMGQFALFTYLRPFLETITHVDAAMLSILLLILGLAGLIGTFVISLILHRHVYRYLILIPFIMAIIAGGFVLGGEHLWFVAILMGLWGFIGTSAPVAWNTWLAQTLHQDTEVGGGLMVAIIQFAITLGATVGGLLYDSHGYSATFYMSAIVLIFGAITAFITWRSATHATHQ</sequence>
<dbReference type="GO" id="GO:0005886">
    <property type="term" value="C:plasma membrane"/>
    <property type="evidence" value="ECO:0007669"/>
    <property type="project" value="UniProtKB-SubCell"/>
</dbReference>
<feature type="transmembrane region" description="Helical" evidence="6">
    <location>
        <begin position="307"/>
        <end position="331"/>
    </location>
</feature>
<dbReference type="EMBL" id="LS999521">
    <property type="protein sequence ID" value="VAX45021.1"/>
    <property type="molecule type" value="Genomic_DNA"/>
</dbReference>
<feature type="transmembrane region" description="Helical" evidence="6">
    <location>
        <begin position="112"/>
        <end position="133"/>
    </location>
</feature>
<evidence type="ECO:0000256" key="4">
    <source>
        <dbReference type="ARBA" id="ARBA00022989"/>
    </source>
</evidence>
<evidence type="ECO:0000313" key="8">
    <source>
        <dbReference type="EMBL" id="VAX45021.1"/>
    </source>
</evidence>
<name>A0A446ZKV8_ACICA</name>
<evidence type="ECO:0000256" key="5">
    <source>
        <dbReference type="ARBA" id="ARBA00023136"/>
    </source>
</evidence>
<dbReference type="AlphaFoldDB" id="A0A446ZKV8"/>
<reference evidence="8 9" key="1">
    <citation type="submission" date="2018-08" db="EMBL/GenBank/DDBJ databases">
        <authorList>
            <person name="Gonzaga-Molto A."/>
        </authorList>
    </citation>
    <scope>NUCLEOTIDE SEQUENCE [LARGE SCALE GENOMIC DNA]</scope>
    <source>
        <strain evidence="8">Acinetobacter calcoaceticus str. 2117</strain>
    </source>
</reference>
<feature type="transmembrane region" description="Helical" evidence="6">
    <location>
        <begin position="170"/>
        <end position="190"/>
    </location>
</feature>
<protein>
    <submittedName>
        <fullName evidence="8">Purine ribonucleoside efflux pump NepI</fullName>
    </submittedName>
</protein>
<feature type="transmembrane region" description="Helical" evidence="6">
    <location>
        <begin position="218"/>
        <end position="240"/>
    </location>
</feature>
<feature type="transmembrane region" description="Helical" evidence="6">
    <location>
        <begin position="145"/>
        <end position="164"/>
    </location>
</feature>
<evidence type="ECO:0000256" key="3">
    <source>
        <dbReference type="ARBA" id="ARBA00022692"/>
    </source>
</evidence>
<evidence type="ECO:0000259" key="7">
    <source>
        <dbReference type="PROSITE" id="PS50850"/>
    </source>
</evidence>
<evidence type="ECO:0000256" key="2">
    <source>
        <dbReference type="ARBA" id="ARBA00022475"/>
    </source>
</evidence>
<feature type="transmembrane region" description="Helical" evidence="6">
    <location>
        <begin position="343"/>
        <end position="365"/>
    </location>
</feature>
<dbReference type="PANTHER" id="PTHR43124">
    <property type="entry name" value="PURINE EFFLUX PUMP PBUE"/>
    <property type="match status" value="1"/>
</dbReference>
<feature type="transmembrane region" description="Helical" evidence="6">
    <location>
        <begin position="21"/>
        <end position="44"/>
    </location>
</feature>
<keyword evidence="2" id="KW-1003">Cell membrane</keyword>
<dbReference type="Gene3D" id="1.20.1250.20">
    <property type="entry name" value="MFS general substrate transporter like domains"/>
    <property type="match status" value="1"/>
</dbReference>
<dbReference type="InterPro" id="IPR011701">
    <property type="entry name" value="MFS"/>
</dbReference>
<dbReference type="InterPro" id="IPR020846">
    <property type="entry name" value="MFS_dom"/>
</dbReference>
<dbReference type="OrthoDB" id="9812189at2"/>
<dbReference type="RefSeq" id="WP_133974110.1">
    <property type="nucleotide sequence ID" value="NZ_JAZEZP010000003.1"/>
</dbReference>
<keyword evidence="4 6" id="KW-1133">Transmembrane helix</keyword>
<dbReference type="SUPFAM" id="SSF103473">
    <property type="entry name" value="MFS general substrate transporter"/>
    <property type="match status" value="1"/>
</dbReference>
<evidence type="ECO:0000313" key="9">
    <source>
        <dbReference type="Proteomes" id="UP000294355"/>
    </source>
</evidence>
<dbReference type="CDD" id="cd17324">
    <property type="entry name" value="MFS_NepI_like"/>
    <property type="match status" value="1"/>
</dbReference>
<feature type="domain" description="Major facilitator superfamily (MFS) profile" evidence="7">
    <location>
        <begin position="14"/>
        <end position="396"/>
    </location>
</feature>
<dbReference type="Proteomes" id="UP000294355">
    <property type="component" value="Chromosome"/>
</dbReference>
<feature type="transmembrane region" description="Helical" evidence="6">
    <location>
        <begin position="371"/>
        <end position="392"/>
    </location>
</feature>
<gene>
    <name evidence="8" type="primary">nepI_1</name>
    <name evidence="8" type="ORF">AC2117_02206</name>
</gene>
<dbReference type="PROSITE" id="PS50850">
    <property type="entry name" value="MFS"/>
    <property type="match status" value="1"/>
</dbReference>
<dbReference type="GO" id="GO:0022857">
    <property type="term" value="F:transmembrane transporter activity"/>
    <property type="evidence" value="ECO:0007669"/>
    <property type="project" value="InterPro"/>
</dbReference>
<feature type="transmembrane region" description="Helical" evidence="6">
    <location>
        <begin position="87"/>
        <end position="106"/>
    </location>
</feature>
<dbReference type="PANTHER" id="PTHR43124:SF5">
    <property type="entry name" value="PURINE RIBONUCLEOSIDE EFFLUX PUMP NEPI"/>
    <property type="match status" value="1"/>
</dbReference>
<keyword evidence="3 6" id="KW-0812">Transmembrane</keyword>
<comment type="subcellular location">
    <subcellularLocation>
        <location evidence="1">Cell membrane</location>
        <topology evidence="1">Multi-pass membrane protein</topology>
    </subcellularLocation>
</comment>
<keyword evidence="5 6" id="KW-0472">Membrane</keyword>
<evidence type="ECO:0000256" key="6">
    <source>
        <dbReference type="SAM" id="Phobius"/>
    </source>
</evidence>
<evidence type="ECO:0000256" key="1">
    <source>
        <dbReference type="ARBA" id="ARBA00004651"/>
    </source>
</evidence>
<dbReference type="InterPro" id="IPR050189">
    <property type="entry name" value="MFS_Efflux_Transporters"/>
</dbReference>
<dbReference type="InterPro" id="IPR036259">
    <property type="entry name" value="MFS_trans_sf"/>
</dbReference>